<dbReference type="AlphaFoldDB" id="A0A4S4ER20"/>
<dbReference type="GO" id="GO:0045927">
    <property type="term" value="P:positive regulation of growth"/>
    <property type="evidence" value="ECO:0007669"/>
    <property type="project" value="InterPro"/>
</dbReference>
<name>A0A4S4ER20_CAMSN</name>
<organism evidence="4 5">
    <name type="scientific">Camellia sinensis var. sinensis</name>
    <name type="common">China tea</name>
    <dbReference type="NCBI Taxonomy" id="542762"/>
    <lineage>
        <taxon>Eukaryota</taxon>
        <taxon>Viridiplantae</taxon>
        <taxon>Streptophyta</taxon>
        <taxon>Embryophyta</taxon>
        <taxon>Tracheophyta</taxon>
        <taxon>Spermatophyta</taxon>
        <taxon>Magnoliopsida</taxon>
        <taxon>eudicotyledons</taxon>
        <taxon>Gunneridae</taxon>
        <taxon>Pentapetalae</taxon>
        <taxon>asterids</taxon>
        <taxon>Ericales</taxon>
        <taxon>Theaceae</taxon>
        <taxon>Camellia</taxon>
    </lineage>
</organism>
<feature type="domain" description="DUF3475" evidence="2">
    <location>
        <begin position="33"/>
        <end position="89"/>
    </location>
</feature>
<feature type="domain" description="DUF668" evidence="1">
    <location>
        <begin position="386"/>
        <end position="477"/>
    </location>
</feature>
<dbReference type="Pfam" id="PF20651">
    <property type="entry name" value="EXOC6_Sec15_N"/>
    <property type="match status" value="1"/>
</dbReference>
<dbReference type="Pfam" id="PF05003">
    <property type="entry name" value="DUF668"/>
    <property type="match status" value="1"/>
</dbReference>
<evidence type="ECO:0000259" key="3">
    <source>
        <dbReference type="Pfam" id="PF20651"/>
    </source>
</evidence>
<evidence type="ECO:0000259" key="1">
    <source>
        <dbReference type="Pfam" id="PF05003"/>
    </source>
</evidence>
<dbReference type="Pfam" id="PF11961">
    <property type="entry name" value="DUF3475"/>
    <property type="match status" value="1"/>
</dbReference>
<evidence type="ECO:0008006" key="6">
    <source>
        <dbReference type="Google" id="ProtNLM"/>
    </source>
</evidence>
<proteinExistence type="predicted"/>
<dbReference type="InterPro" id="IPR007700">
    <property type="entry name" value="DUF668"/>
</dbReference>
<dbReference type="EMBL" id="SDRB02002808">
    <property type="protein sequence ID" value="THG18814.1"/>
    <property type="molecule type" value="Genomic_DNA"/>
</dbReference>
<dbReference type="InterPro" id="IPR021864">
    <property type="entry name" value="DUF3475"/>
</dbReference>
<keyword evidence="5" id="KW-1185">Reference proteome</keyword>
<evidence type="ECO:0000313" key="5">
    <source>
        <dbReference type="Proteomes" id="UP000306102"/>
    </source>
</evidence>
<accession>A0A4S4ER20</accession>
<evidence type="ECO:0000259" key="2">
    <source>
        <dbReference type="Pfam" id="PF11961"/>
    </source>
</evidence>
<dbReference type="Proteomes" id="UP000306102">
    <property type="component" value="Unassembled WGS sequence"/>
</dbReference>
<evidence type="ECO:0000313" key="4">
    <source>
        <dbReference type="EMBL" id="THG18814.1"/>
    </source>
</evidence>
<comment type="caution">
    <text evidence="4">The sequence shown here is derived from an EMBL/GenBank/DDBJ whole genome shotgun (WGS) entry which is preliminary data.</text>
</comment>
<dbReference type="PANTHER" id="PTHR31371:SF4">
    <property type="entry name" value="DUF668 DOMAIN-CONTAINING PROTEIN"/>
    <property type="match status" value="1"/>
</dbReference>
<feature type="domain" description="Exocyst complex component EXOC6/Sec15 N-terminal" evidence="3">
    <location>
        <begin position="592"/>
        <end position="647"/>
    </location>
</feature>
<dbReference type="InterPro" id="IPR048359">
    <property type="entry name" value="EXOC6_Sec15_N"/>
</dbReference>
<protein>
    <recommendedName>
        <fullName evidence="6">DUF668 domain-containing protein</fullName>
    </recommendedName>
</protein>
<dbReference type="PANTHER" id="PTHR31371">
    <property type="entry name" value="BNAC09G50660D PROTEIN"/>
    <property type="match status" value="1"/>
</dbReference>
<sequence>MEGNTVTESWFSNLWRTLPKSIVSETENSMIGILAFEFASLMSKLVSLWQFLSDKQIVSLKKEIVNSLGIKKLVSDDANYLMDLALAEIIQNLGYVAKAVARLGKRCTAPVYHRLGHIFDVPITNNLKWCQWEYNLKKFERKVKKMGRFVSVTAQLYQEVELLAELEQSLRRMQVQSSVDSSGVKLFEFQQKITRQRKEVKRLREISPWVRTYDYTVRLLLRSFFTIVGRINHVFGVKRLASVEAYSNSAHINSECLLRSYSVSARMHTIVHPFENMPPRFHSRSLGSSISNWELSGNEIRSKNKPPLSKTRAPFTGCLMAGNESPLPQSCMQMRCGSQRSTYAFSNSIDKTKELYAVPLSRSNLIHTKLSLFISNRNLLNAPPATLGAAALALYYANVIILIEKIALSHHSVFHDARDDLYDMLPTNIRISLRAKLKLFAKTSASSVYDAALAEKMSSTLGRILEWLAPLAHNMIRWHSERNFKQQRIVPGTNVLLVQTLHFANQVKTEDAIIELLMSLSYVSRSLNLISWIYKPTHLHCCLSSKVYEPHASFAILALSKPCNCLLRAKELIINSAAAASRSYTGTLESGNEVGNALLLKLDELLESYSIKKNVTEATKMSSNCVLVLDVCVKCNNHISEGRFYPAPDVGFQNFQRNFEFPEFRSPEKFPEFLWREISLDQFSLDLIS</sequence>
<gene>
    <name evidence="4" type="ORF">TEA_001203</name>
</gene>
<reference evidence="4 5" key="1">
    <citation type="journal article" date="2018" name="Proc. Natl. Acad. Sci. U.S.A.">
        <title>Draft genome sequence of Camellia sinensis var. sinensis provides insights into the evolution of the tea genome and tea quality.</title>
        <authorList>
            <person name="Wei C."/>
            <person name="Yang H."/>
            <person name="Wang S."/>
            <person name="Zhao J."/>
            <person name="Liu C."/>
            <person name="Gao L."/>
            <person name="Xia E."/>
            <person name="Lu Y."/>
            <person name="Tai Y."/>
            <person name="She G."/>
            <person name="Sun J."/>
            <person name="Cao H."/>
            <person name="Tong W."/>
            <person name="Gao Q."/>
            <person name="Li Y."/>
            <person name="Deng W."/>
            <person name="Jiang X."/>
            <person name="Wang W."/>
            <person name="Chen Q."/>
            <person name="Zhang S."/>
            <person name="Li H."/>
            <person name="Wu J."/>
            <person name="Wang P."/>
            <person name="Li P."/>
            <person name="Shi C."/>
            <person name="Zheng F."/>
            <person name="Jian J."/>
            <person name="Huang B."/>
            <person name="Shan D."/>
            <person name="Shi M."/>
            <person name="Fang C."/>
            <person name="Yue Y."/>
            <person name="Li F."/>
            <person name="Li D."/>
            <person name="Wei S."/>
            <person name="Han B."/>
            <person name="Jiang C."/>
            <person name="Yin Y."/>
            <person name="Xia T."/>
            <person name="Zhang Z."/>
            <person name="Bennetzen J.L."/>
            <person name="Zhao S."/>
            <person name="Wan X."/>
        </authorList>
    </citation>
    <scope>NUCLEOTIDE SEQUENCE [LARGE SCALE GENOMIC DNA]</scope>
    <source>
        <strain evidence="5">cv. Shuchazao</strain>
        <tissue evidence="4">Leaf</tissue>
    </source>
</reference>